<comment type="similarity">
    <text evidence="11">Belongs to the methyl-accepting chemotaxis (MCP) protein family.</text>
</comment>
<dbReference type="GO" id="GO:0043200">
    <property type="term" value="P:response to amino acid"/>
    <property type="evidence" value="ECO:0007669"/>
    <property type="project" value="UniProtKB-ARBA"/>
</dbReference>
<evidence type="ECO:0000259" key="14">
    <source>
        <dbReference type="PROSITE" id="PS50111"/>
    </source>
</evidence>
<sequence>MQFTLKQKLIAANLSAVIIMAAALTWLSAKQLLQQTRSGIQTRATTLAKSASDRISDWIMVRKGIASAFSDYTDEKNIVLFLQQSRKAGDFDDIFFGTKNGSMYRSHPERHRDDYDPRSRPWYKDANLQGKQIITTAYQDAITGLPLITIAEPVYKNGNFVGVIGADLLIEKLIDDVINLDAGKNSHTILIDSKNSTFLAHPSKKYTLKPIETLLNQFSISNINKTIDKNSLESIIIDGTEKLFYFTQVPKTDWVFAIQMDKKTEEENHSILLHEMIITAISITAFVIFSVYWLIGFLFRDLGKVSKALEKITDGEGDLRQRLEIYSNDEVGKLAKNFNRFVGNMHKMITTLSRISSSLSEQANHTSKQADARSLRISHQQKEIEMVVNSVNEMAAATQEIASSAENTAHNSGKAVSDCVDGSNQVIQTQSSIQNLAKEVQIATTVIQKLEEHGNSINTILSTIQGIAEQTNLLALNAAIEAARAGEQGRGFAVVADEVRVLSQRTHASTKEIQDTIEKLQETTTQAVSIMNDSLKLSSTSVNDANSASLSLKQIQGAVERISDMATQIASSAEEQAAVTNEITRNTKGISEVSNQFSKEAKDTAKQASQLSKLSNELEKEISSFKL</sequence>
<evidence type="ECO:0000256" key="11">
    <source>
        <dbReference type="ARBA" id="ARBA00029447"/>
    </source>
</evidence>
<keyword evidence="7 13" id="KW-0812">Transmembrane</keyword>
<dbReference type="Gene3D" id="1.10.287.950">
    <property type="entry name" value="Methyl-accepting chemotaxis protein"/>
    <property type="match status" value="1"/>
</dbReference>
<dbReference type="PANTHER" id="PTHR32089">
    <property type="entry name" value="METHYL-ACCEPTING CHEMOTAXIS PROTEIN MCPB"/>
    <property type="match status" value="1"/>
</dbReference>
<keyword evidence="8 13" id="KW-1133">Transmembrane helix</keyword>
<dbReference type="SMR" id="S3DZ22"/>
<evidence type="ECO:0000313" key="16">
    <source>
        <dbReference type="EMBL" id="EPE37181.1"/>
    </source>
</evidence>
<protein>
    <submittedName>
        <fullName evidence="16">Methyl-accepting chemotaxis protein</fullName>
    </submittedName>
</protein>
<dbReference type="CDD" id="cd11386">
    <property type="entry name" value="MCP_signal"/>
    <property type="match status" value="1"/>
</dbReference>
<dbReference type="Pfam" id="PF00015">
    <property type="entry name" value="MCPsignal"/>
    <property type="match status" value="1"/>
</dbReference>
<dbReference type="AlphaFoldDB" id="S3DZ22"/>
<keyword evidence="10 12" id="KW-0807">Transducer</keyword>
<evidence type="ECO:0000256" key="4">
    <source>
        <dbReference type="ARBA" id="ARBA00022481"/>
    </source>
</evidence>
<dbReference type="RefSeq" id="WP_016504199.1">
    <property type="nucleotide sequence ID" value="NZ_AMSD01000003.1"/>
</dbReference>
<dbReference type="GO" id="GO:0007165">
    <property type="term" value="P:signal transduction"/>
    <property type="evidence" value="ECO:0007669"/>
    <property type="project" value="UniProtKB-KW"/>
</dbReference>
<dbReference type="CDD" id="cd06225">
    <property type="entry name" value="HAMP"/>
    <property type="match status" value="1"/>
</dbReference>
<geneLocation type="plasmid" evidence="16">
    <name>pPK001</name>
</geneLocation>
<dbReference type="eggNOG" id="COG0840">
    <property type="taxonomic scope" value="Bacteria"/>
</dbReference>
<evidence type="ECO:0000256" key="3">
    <source>
        <dbReference type="ARBA" id="ARBA00022475"/>
    </source>
</evidence>
<dbReference type="GO" id="GO:0006935">
    <property type="term" value="P:chemotaxis"/>
    <property type="evidence" value="ECO:0007669"/>
    <property type="project" value="UniProtKB-KW"/>
</dbReference>
<keyword evidence="16" id="KW-0614">Plasmid</keyword>
<dbReference type="InterPro" id="IPR003660">
    <property type="entry name" value="HAMP_dom"/>
</dbReference>
<evidence type="ECO:0000256" key="13">
    <source>
        <dbReference type="SAM" id="Phobius"/>
    </source>
</evidence>
<dbReference type="Gene3D" id="3.30.450.20">
    <property type="entry name" value="PAS domain"/>
    <property type="match status" value="2"/>
</dbReference>
<feature type="transmembrane region" description="Helical" evidence="13">
    <location>
        <begin position="9"/>
        <end position="29"/>
    </location>
</feature>
<evidence type="ECO:0000256" key="12">
    <source>
        <dbReference type="PROSITE-ProRule" id="PRU00284"/>
    </source>
</evidence>
<organism evidence="16 17">
    <name type="scientific">Candidatus Photodesmus katoptron Akat1</name>
    <dbReference type="NCBI Taxonomy" id="1236703"/>
    <lineage>
        <taxon>Bacteria</taxon>
        <taxon>Pseudomonadati</taxon>
        <taxon>Pseudomonadota</taxon>
        <taxon>Gammaproteobacteria</taxon>
        <taxon>Vibrionales</taxon>
        <taxon>Vibrionaceae</taxon>
        <taxon>Candidatus Photodesmus</taxon>
    </lineage>
</organism>
<keyword evidence="3" id="KW-1003">Cell membrane</keyword>
<dbReference type="InterPro" id="IPR004089">
    <property type="entry name" value="MCPsignal_dom"/>
</dbReference>
<feature type="transmembrane region" description="Helical" evidence="13">
    <location>
        <begin position="276"/>
        <end position="299"/>
    </location>
</feature>
<comment type="caution">
    <text evidence="16">The sequence shown here is derived from an EMBL/GenBank/DDBJ whole genome shotgun (WGS) entry which is preliminary data.</text>
</comment>
<dbReference type="Pfam" id="PF02743">
    <property type="entry name" value="dCache_1"/>
    <property type="match status" value="1"/>
</dbReference>
<feature type="domain" description="HAMP" evidence="15">
    <location>
        <begin position="296"/>
        <end position="350"/>
    </location>
</feature>
<keyword evidence="5" id="KW-0145">Chemotaxis</keyword>
<dbReference type="PROSITE" id="PS50111">
    <property type="entry name" value="CHEMOTAXIS_TRANSDUC_2"/>
    <property type="match status" value="1"/>
</dbReference>
<dbReference type="FunFam" id="3.30.450.20:FF:000048">
    <property type="entry name" value="Methyl-accepting chemotaxis protein"/>
    <property type="match status" value="1"/>
</dbReference>
<comment type="subcellular location">
    <subcellularLocation>
        <location evidence="1">Cell inner membrane</location>
    </subcellularLocation>
    <subcellularLocation>
        <location evidence="2">Cell membrane</location>
        <topology evidence="2">Multi-pass membrane protein</topology>
    </subcellularLocation>
</comment>
<evidence type="ECO:0000256" key="2">
    <source>
        <dbReference type="ARBA" id="ARBA00004651"/>
    </source>
</evidence>
<dbReference type="InterPro" id="IPR033479">
    <property type="entry name" value="dCache_1"/>
</dbReference>
<evidence type="ECO:0000256" key="6">
    <source>
        <dbReference type="ARBA" id="ARBA00022519"/>
    </source>
</evidence>
<evidence type="ECO:0000256" key="5">
    <source>
        <dbReference type="ARBA" id="ARBA00022500"/>
    </source>
</evidence>
<gene>
    <name evidence="16" type="ORF">O1U_0009</name>
</gene>
<dbReference type="CDD" id="cd12913">
    <property type="entry name" value="PDC1_MCP_like"/>
    <property type="match status" value="1"/>
</dbReference>
<keyword evidence="6" id="KW-0997">Cell inner membrane</keyword>
<name>S3DZ22_9GAMM</name>
<evidence type="ECO:0000256" key="10">
    <source>
        <dbReference type="ARBA" id="ARBA00023224"/>
    </source>
</evidence>
<accession>S3DZ22</accession>
<dbReference type="InterPro" id="IPR029151">
    <property type="entry name" value="Sensor-like_sf"/>
</dbReference>
<dbReference type="SMART" id="SM00283">
    <property type="entry name" value="MA"/>
    <property type="match status" value="1"/>
</dbReference>
<evidence type="ECO:0000256" key="9">
    <source>
        <dbReference type="ARBA" id="ARBA00023136"/>
    </source>
</evidence>
<dbReference type="SMART" id="SM00304">
    <property type="entry name" value="HAMP"/>
    <property type="match status" value="2"/>
</dbReference>
<evidence type="ECO:0000256" key="7">
    <source>
        <dbReference type="ARBA" id="ARBA00022692"/>
    </source>
</evidence>
<dbReference type="SUPFAM" id="SSF58104">
    <property type="entry name" value="Methyl-accepting chemotaxis protein (MCP) signaling domain"/>
    <property type="match status" value="1"/>
</dbReference>
<proteinExistence type="inferred from homology"/>
<dbReference type="GO" id="GO:0016597">
    <property type="term" value="F:amino acid binding"/>
    <property type="evidence" value="ECO:0007669"/>
    <property type="project" value="UniProtKB-ARBA"/>
</dbReference>
<dbReference type="Pfam" id="PF00672">
    <property type="entry name" value="HAMP"/>
    <property type="match status" value="1"/>
</dbReference>
<dbReference type="PROSITE" id="PS50885">
    <property type="entry name" value="HAMP"/>
    <property type="match status" value="1"/>
</dbReference>
<dbReference type="GO" id="GO:0005886">
    <property type="term" value="C:plasma membrane"/>
    <property type="evidence" value="ECO:0007669"/>
    <property type="project" value="UniProtKB-SubCell"/>
</dbReference>
<evidence type="ECO:0000256" key="1">
    <source>
        <dbReference type="ARBA" id="ARBA00004533"/>
    </source>
</evidence>
<keyword evidence="4" id="KW-0488">Methylation</keyword>
<keyword evidence="9 13" id="KW-0472">Membrane</keyword>
<dbReference type="SUPFAM" id="SSF103190">
    <property type="entry name" value="Sensory domain-like"/>
    <property type="match status" value="1"/>
</dbReference>
<evidence type="ECO:0000256" key="8">
    <source>
        <dbReference type="ARBA" id="ARBA00022989"/>
    </source>
</evidence>
<dbReference type="Proteomes" id="UP000053688">
    <property type="component" value="Unassembled WGS sequence"/>
</dbReference>
<dbReference type="PANTHER" id="PTHR32089:SF117">
    <property type="entry name" value="METHYL ACCEPTING SENSORY TRANSDUCER WITH CACHE_1 SMALL MOLECULE BINDING DOMAIN"/>
    <property type="match status" value="1"/>
</dbReference>
<feature type="domain" description="Methyl-accepting transducer" evidence="14">
    <location>
        <begin position="355"/>
        <end position="591"/>
    </location>
</feature>
<dbReference type="CDD" id="cd12912">
    <property type="entry name" value="PDC2_MCP_like"/>
    <property type="match status" value="1"/>
</dbReference>
<reference evidence="16 17" key="1">
    <citation type="journal article" date="2014" name="Environ. Microbiol.">
        <title>Genomic signatures of obligate host dependence in the luminous bacterial symbiont of a vertebrate.</title>
        <authorList>
            <person name="Hendry T.A."/>
            <person name="de Wet J.R."/>
            <person name="Dunlap P.V."/>
        </authorList>
    </citation>
    <scope>NUCLEOTIDE SEQUENCE [LARGE SCALE GENOMIC DNA]</scope>
    <source>
        <strain evidence="16 17">Akat1</strain>
        <plasmid evidence="16">pPK001</plasmid>
    </source>
</reference>
<dbReference type="PATRIC" id="fig|1236703.3.peg.910"/>
<keyword evidence="17" id="KW-1185">Reference proteome</keyword>
<dbReference type="FunFam" id="1.10.287.950:FF:000001">
    <property type="entry name" value="Methyl-accepting chemotaxis sensory transducer"/>
    <property type="match status" value="1"/>
</dbReference>
<evidence type="ECO:0000313" key="17">
    <source>
        <dbReference type="Proteomes" id="UP000053688"/>
    </source>
</evidence>
<evidence type="ECO:0000259" key="15">
    <source>
        <dbReference type="PROSITE" id="PS50885"/>
    </source>
</evidence>
<dbReference type="EMBL" id="AMSD01000003">
    <property type="protein sequence ID" value="EPE37181.1"/>
    <property type="molecule type" value="Genomic_DNA"/>
</dbReference>